<name>A0A7V5CTD1_9BACT</name>
<proteinExistence type="predicted"/>
<comment type="caution">
    <text evidence="1">The sequence shown here is derived from an EMBL/GenBank/DDBJ whole genome shotgun (WGS) entry which is preliminary data.</text>
</comment>
<dbReference type="AlphaFoldDB" id="A0A7V5CTD1"/>
<accession>A0A7V5CTD1</accession>
<dbReference type="Gene3D" id="1.10.150.320">
    <property type="entry name" value="Photosystem II 12 kDa extrinsic protein"/>
    <property type="match status" value="1"/>
</dbReference>
<reference evidence="1" key="1">
    <citation type="journal article" date="2020" name="mSystems">
        <title>Genome- and Community-Level Interaction Insights into Carbon Utilization and Element Cycling Functions of Hydrothermarchaeota in Hydrothermal Sediment.</title>
        <authorList>
            <person name="Zhou Z."/>
            <person name="Liu Y."/>
            <person name="Xu W."/>
            <person name="Pan J."/>
            <person name="Luo Z.H."/>
            <person name="Li M."/>
        </authorList>
    </citation>
    <scope>NUCLEOTIDE SEQUENCE [LARGE SCALE GENOMIC DNA]</scope>
    <source>
        <strain evidence="1">SpSt-855</strain>
    </source>
</reference>
<dbReference type="SUPFAM" id="SSF81585">
    <property type="entry name" value="PsbU/PolX domain-like"/>
    <property type="match status" value="1"/>
</dbReference>
<dbReference type="Pfam" id="PF12836">
    <property type="entry name" value="HHH_3"/>
    <property type="match status" value="1"/>
</dbReference>
<sequence length="174" mass="18627">MDSIRIHAKAESAKALPENNMESTTGRAAVRWMGICGLAGMILLTACSSAPANQQQSDAQLRQQAAQATEKAKVDARVAAKEARHAAGVAARKINDVAQGVKEGIRKPAPGEPLHPVNINTASRTELETLPGVGYHTAESIESHRPYQSRHDLVAKGAVSSKEYDRLEADIRVN</sequence>
<protein>
    <submittedName>
        <fullName evidence="1">Helix-hairpin-helix domain-containing protein</fullName>
    </submittedName>
</protein>
<evidence type="ECO:0000313" key="1">
    <source>
        <dbReference type="EMBL" id="HGY94439.1"/>
    </source>
</evidence>
<gene>
    <name evidence="1" type="ORF">ENW50_07105</name>
</gene>
<dbReference type="EMBL" id="DTKL01000041">
    <property type="protein sequence ID" value="HGY94439.1"/>
    <property type="molecule type" value="Genomic_DNA"/>
</dbReference>
<organism evidence="1">
    <name type="scientific">Acidobacterium capsulatum</name>
    <dbReference type="NCBI Taxonomy" id="33075"/>
    <lineage>
        <taxon>Bacteria</taxon>
        <taxon>Pseudomonadati</taxon>
        <taxon>Acidobacteriota</taxon>
        <taxon>Terriglobia</taxon>
        <taxon>Terriglobales</taxon>
        <taxon>Acidobacteriaceae</taxon>
        <taxon>Acidobacterium</taxon>
    </lineage>
</organism>